<keyword evidence="2" id="KW-1185">Reference proteome</keyword>
<dbReference type="Proteomes" id="UP000831701">
    <property type="component" value="Chromosome 5"/>
</dbReference>
<name>A0ACB8WYT2_9TELE</name>
<accession>A0ACB8WYT2</accession>
<comment type="caution">
    <text evidence="1">The sequence shown here is derived from an EMBL/GenBank/DDBJ whole genome shotgun (WGS) entry which is preliminary data.</text>
</comment>
<sequence>MNHKALLLWIFLQCAAALFSSVLGENAVLKGEDSVLDELSTDGRGSHGTVKYNMRKSLDLEREGCYLQAGNKGRLDECGFNATAKTIFIIHGWTMSGMFESWMHKLVSAVMQRESKANVVVVDWMSMAQQLYPDAVNHTQNVGMDIATMLNWLQDEQQLLLQNVHLIGYSLGAHVAGYAGTYVRGTIGRITGLDPAGPMFEGVAEQKRLSPDDADFVDVLHTYTREALGVSIGIQQPIGDIDIYPNGGEVQPGCALGDVLAVAGNFMEVMKCEHERAVHLFVDSLMNKEHMSFAYQCTGPDRFKKGICLSCRKNRCNNIGYNTRKMRKRRNSKMYLKTRANTPFGGYHYQMKMHVFNRKQADSADPTFHVKLYGAHNDTANIFVDVHDDTIGLNLTNTFLVFTENDIGDLLKIRLSWEGESESWNSVWKNIKKTFWAWNTKPPKPMLEVRRIRVKAGETQKKSRQIQPQRELHFSSESLNVWPFAKQRDFVSNPTRTLGGKVAVISYFSATSHSLSLMGHDYDLQSPDVQKGDTHSKMSVLKYHMSLPVVVGVLLVGFPYSISLAAQWLYGWPNKPGYKKYIEALKPRRIYCLTRAVLETLKYLQYGRLYFQWKSWYKNDKNRKHYEKGITFGRRGNKLDLYHPPHEGRSKDVPAPLVVFIYGGAWGSGERSIYCLLARQMAEELSATVICPDYCIYPKGNVLAMVQDIADCLVWAQESGHKFNFDKDNIVLIGHSAGAHLCALTTLFLIDAREELFIEASKQTDITKAVKGVIGLSGVYNIMDHYEHEQKRAVEYISTMHKAMNGVKNFPYYSPTHLLKEFSQDKLDRVPPFALLHGTSDIIVPVESSTKFSELLTWLSIKVSLYLLPRVDHTEMVTDLMATDRRFYHPIYSCIKQEYRKLSGTC</sequence>
<gene>
    <name evidence="1" type="ORF">L3Q82_023131</name>
</gene>
<proteinExistence type="predicted"/>
<evidence type="ECO:0000313" key="1">
    <source>
        <dbReference type="EMBL" id="KAI3372669.1"/>
    </source>
</evidence>
<protein>
    <submittedName>
        <fullName evidence="1">Uncharacterized protein</fullName>
    </submittedName>
</protein>
<dbReference type="EMBL" id="CM041535">
    <property type="protein sequence ID" value="KAI3372669.1"/>
    <property type="molecule type" value="Genomic_DNA"/>
</dbReference>
<reference evidence="1" key="1">
    <citation type="submission" date="2022-04" db="EMBL/GenBank/DDBJ databases">
        <title>Jade perch genome.</title>
        <authorList>
            <person name="Chao B."/>
        </authorList>
    </citation>
    <scope>NUCLEOTIDE SEQUENCE</scope>
    <source>
        <strain evidence="1">CB-2022</strain>
    </source>
</reference>
<evidence type="ECO:0000313" key="2">
    <source>
        <dbReference type="Proteomes" id="UP000831701"/>
    </source>
</evidence>
<organism evidence="1 2">
    <name type="scientific">Scortum barcoo</name>
    <name type="common">barcoo grunter</name>
    <dbReference type="NCBI Taxonomy" id="214431"/>
    <lineage>
        <taxon>Eukaryota</taxon>
        <taxon>Metazoa</taxon>
        <taxon>Chordata</taxon>
        <taxon>Craniata</taxon>
        <taxon>Vertebrata</taxon>
        <taxon>Euteleostomi</taxon>
        <taxon>Actinopterygii</taxon>
        <taxon>Neopterygii</taxon>
        <taxon>Teleostei</taxon>
        <taxon>Neoteleostei</taxon>
        <taxon>Acanthomorphata</taxon>
        <taxon>Eupercaria</taxon>
        <taxon>Centrarchiformes</taxon>
        <taxon>Terapontoidei</taxon>
        <taxon>Terapontidae</taxon>
        <taxon>Scortum</taxon>
    </lineage>
</organism>